<feature type="region of interest" description="Disordered" evidence="1">
    <location>
        <begin position="70"/>
        <end position="90"/>
    </location>
</feature>
<comment type="caution">
    <text evidence="4">The sequence shown here is derived from an EMBL/GenBank/DDBJ whole genome shotgun (WGS) entry which is preliminary data.</text>
</comment>
<dbReference type="NCBIfam" id="NF041742">
    <property type="entry name" value="WGxxGxxG_fam"/>
    <property type="match status" value="1"/>
</dbReference>
<protein>
    <submittedName>
        <fullName evidence="4">LPXTG-motif cell wall-anchored protein</fullName>
    </submittedName>
</protein>
<dbReference type="NCBIfam" id="NF038039">
    <property type="entry name" value="WGxxGxxG-CTERM"/>
    <property type="match status" value="1"/>
</dbReference>
<dbReference type="RefSeq" id="WP_183210270.1">
    <property type="nucleotide sequence ID" value="NZ_JAAAMM010000005.1"/>
</dbReference>
<reference evidence="4 5" key="1">
    <citation type="submission" date="2020-08" db="EMBL/GenBank/DDBJ databases">
        <title>Genomic Encyclopedia of Type Strains, Phase IV (KMG-IV): sequencing the most valuable type-strain genomes for metagenomic binning, comparative biology and taxonomic classification.</title>
        <authorList>
            <person name="Goeker M."/>
        </authorList>
    </citation>
    <scope>NUCLEOTIDE SEQUENCE [LARGE SCALE GENOMIC DNA]</scope>
    <source>
        <strain evidence="4 5">DSM 103570</strain>
    </source>
</reference>
<feature type="transmembrane region" description="Helical" evidence="2">
    <location>
        <begin position="49"/>
        <end position="67"/>
    </location>
</feature>
<organism evidence="4 5">
    <name type="scientific">Aurantimonas endophytica</name>
    <dbReference type="NCBI Taxonomy" id="1522175"/>
    <lineage>
        <taxon>Bacteria</taxon>
        <taxon>Pseudomonadati</taxon>
        <taxon>Pseudomonadota</taxon>
        <taxon>Alphaproteobacteria</taxon>
        <taxon>Hyphomicrobiales</taxon>
        <taxon>Aurantimonadaceae</taxon>
        <taxon>Aurantimonas</taxon>
    </lineage>
</organism>
<evidence type="ECO:0000256" key="1">
    <source>
        <dbReference type="SAM" id="MobiDB-lite"/>
    </source>
</evidence>
<evidence type="ECO:0000256" key="2">
    <source>
        <dbReference type="SAM" id="Phobius"/>
    </source>
</evidence>
<proteinExistence type="predicted"/>
<evidence type="ECO:0000313" key="4">
    <source>
        <dbReference type="EMBL" id="MBB4004678.1"/>
    </source>
</evidence>
<feature type="signal peptide" evidence="3">
    <location>
        <begin position="1"/>
        <end position="25"/>
    </location>
</feature>
<name>A0A7W6HGV0_9HYPH</name>
<keyword evidence="5" id="KW-1185">Reference proteome</keyword>
<dbReference type="EMBL" id="JACIEM010000005">
    <property type="protein sequence ID" value="MBB4004678.1"/>
    <property type="molecule type" value="Genomic_DNA"/>
</dbReference>
<accession>A0A7W6HGV0</accession>
<sequence>MRRNPLYAAALSAGLFAATGPAALAQTTAPANDPVQPMTNASQNDDDDGFDLGWLGLIGLLGLAGLAGRKRTTHVDPVNRPIDPENRPRV</sequence>
<evidence type="ECO:0000256" key="3">
    <source>
        <dbReference type="SAM" id="SignalP"/>
    </source>
</evidence>
<evidence type="ECO:0000313" key="5">
    <source>
        <dbReference type="Proteomes" id="UP000588647"/>
    </source>
</evidence>
<gene>
    <name evidence="4" type="ORF">GGR03_003773</name>
</gene>
<keyword evidence="2" id="KW-0812">Transmembrane</keyword>
<feature type="region of interest" description="Disordered" evidence="1">
    <location>
        <begin position="27"/>
        <end position="46"/>
    </location>
</feature>
<keyword evidence="3" id="KW-0732">Signal</keyword>
<keyword evidence="2" id="KW-1133">Transmembrane helix</keyword>
<keyword evidence="2" id="KW-0472">Membrane</keyword>
<dbReference type="AlphaFoldDB" id="A0A7W6HGV0"/>
<dbReference type="Proteomes" id="UP000588647">
    <property type="component" value="Unassembled WGS sequence"/>
</dbReference>
<feature type="chain" id="PRO_5030976745" evidence="3">
    <location>
        <begin position="26"/>
        <end position="90"/>
    </location>
</feature>